<protein>
    <submittedName>
        <fullName evidence="1">Uncharacterized protein</fullName>
    </submittedName>
</protein>
<sequence>MSRKLRFFKDQIHKAVLMSAPRPILQPEMELEQLEILLAAHEHELLGMNSIG</sequence>
<comment type="caution">
    <text evidence="1">The sequence shown here is derived from an EMBL/GenBank/DDBJ whole genome shotgun (WGS) entry which is preliminary data.</text>
</comment>
<organism evidence="1 2">
    <name type="scientific">Rhododendron molle</name>
    <name type="common">Chinese azalea</name>
    <name type="synonym">Azalea mollis</name>
    <dbReference type="NCBI Taxonomy" id="49168"/>
    <lineage>
        <taxon>Eukaryota</taxon>
        <taxon>Viridiplantae</taxon>
        <taxon>Streptophyta</taxon>
        <taxon>Embryophyta</taxon>
        <taxon>Tracheophyta</taxon>
        <taxon>Spermatophyta</taxon>
        <taxon>Magnoliopsida</taxon>
        <taxon>eudicotyledons</taxon>
        <taxon>Gunneridae</taxon>
        <taxon>Pentapetalae</taxon>
        <taxon>asterids</taxon>
        <taxon>Ericales</taxon>
        <taxon>Ericaceae</taxon>
        <taxon>Ericoideae</taxon>
        <taxon>Rhodoreae</taxon>
        <taxon>Rhododendron</taxon>
    </lineage>
</organism>
<evidence type="ECO:0000313" key="1">
    <source>
        <dbReference type="EMBL" id="KAI8555636.1"/>
    </source>
</evidence>
<dbReference type="Proteomes" id="UP001062846">
    <property type="component" value="Chromosome 5"/>
</dbReference>
<name>A0ACC0NRT8_RHOML</name>
<accession>A0ACC0NRT8</accession>
<proteinExistence type="predicted"/>
<dbReference type="EMBL" id="CM046392">
    <property type="protein sequence ID" value="KAI8555636.1"/>
    <property type="molecule type" value="Genomic_DNA"/>
</dbReference>
<gene>
    <name evidence="1" type="ORF">RHMOL_Rhmol05G0188100</name>
</gene>
<reference evidence="1" key="1">
    <citation type="submission" date="2022-02" db="EMBL/GenBank/DDBJ databases">
        <title>Plant Genome Project.</title>
        <authorList>
            <person name="Zhang R.-G."/>
        </authorList>
    </citation>
    <scope>NUCLEOTIDE SEQUENCE</scope>
    <source>
        <strain evidence="1">AT1</strain>
    </source>
</reference>
<evidence type="ECO:0000313" key="2">
    <source>
        <dbReference type="Proteomes" id="UP001062846"/>
    </source>
</evidence>
<keyword evidence="2" id="KW-1185">Reference proteome</keyword>